<dbReference type="PROSITE" id="PS50106">
    <property type="entry name" value="PDZ"/>
    <property type="match status" value="7"/>
</dbReference>
<evidence type="ECO:0000259" key="5">
    <source>
        <dbReference type="PROSITE" id="PS50106"/>
    </source>
</evidence>
<protein>
    <recommendedName>
        <fullName evidence="5">PDZ domain-containing protein</fullName>
    </recommendedName>
</protein>
<dbReference type="AlphaFoldDB" id="E4WS49"/>
<dbReference type="PANTHER" id="PTHR46227:SF2">
    <property type="entry name" value="FI03335P"/>
    <property type="match status" value="1"/>
</dbReference>
<feature type="compositionally biased region" description="Basic and acidic residues" evidence="4">
    <location>
        <begin position="786"/>
        <end position="816"/>
    </location>
</feature>
<dbReference type="InterPro" id="IPR036034">
    <property type="entry name" value="PDZ_sf"/>
</dbReference>
<gene>
    <name evidence="6" type="ORF">GSOID_T00000583001</name>
</gene>
<feature type="compositionally biased region" description="Basic and acidic residues" evidence="4">
    <location>
        <begin position="826"/>
        <end position="846"/>
    </location>
</feature>
<dbReference type="SUPFAM" id="SSF50156">
    <property type="entry name" value="PDZ domain-like"/>
    <property type="match status" value="7"/>
</dbReference>
<dbReference type="Pfam" id="PF00595">
    <property type="entry name" value="PDZ"/>
    <property type="match status" value="6"/>
</dbReference>
<keyword evidence="7" id="KW-1185">Reference proteome</keyword>
<feature type="domain" description="PDZ" evidence="5">
    <location>
        <begin position="892"/>
        <end position="973"/>
    </location>
</feature>
<evidence type="ECO:0000313" key="7">
    <source>
        <dbReference type="Proteomes" id="UP000001307"/>
    </source>
</evidence>
<dbReference type="GO" id="GO:0098887">
    <property type="term" value="P:neurotransmitter receptor transport, endosome to postsynaptic membrane"/>
    <property type="evidence" value="ECO:0007669"/>
    <property type="project" value="TreeGrafter"/>
</dbReference>
<dbReference type="InterPro" id="IPR001478">
    <property type="entry name" value="PDZ"/>
</dbReference>
<reference evidence="6" key="1">
    <citation type="journal article" date="2010" name="Science">
        <title>Plasticity of animal genome architecture unmasked by rapid evolution of a pelagic tunicate.</title>
        <authorList>
            <person name="Denoeud F."/>
            <person name="Henriet S."/>
            <person name="Mungpakdee S."/>
            <person name="Aury J.M."/>
            <person name="Da Silva C."/>
            <person name="Brinkmann H."/>
            <person name="Mikhaleva J."/>
            <person name="Olsen L.C."/>
            <person name="Jubin C."/>
            <person name="Canestro C."/>
            <person name="Bouquet J.M."/>
            <person name="Danks G."/>
            <person name="Poulain J."/>
            <person name="Campsteijn C."/>
            <person name="Adamski M."/>
            <person name="Cross I."/>
            <person name="Yadetie F."/>
            <person name="Muffato M."/>
            <person name="Louis A."/>
            <person name="Butcher S."/>
            <person name="Tsagkogeorga G."/>
            <person name="Konrad A."/>
            <person name="Singh S."/>
            <person name="Jensen M.F."/>
            <person name="Cong E.H."/>
            <person name="Eikeseth-Otteraa H."/>
            <person name="Noel B."/>
            <person name="Anthouard V."/>
            <person name="Porcel B.M."/>
            <person name="Kachouri-Lafond R."/>
            <person name="Nishino A."/>
            <person name="Ugolini M."/>
            <person name="Chourrout P."/>
            <person name="Nishida H."/>
            <person name="Aasland R."/>
            <person name="Huzurbazar S."/>
            <person name="Westhof E."/>
            <person name="Delsuc F."/>
            <person name="Lehrach H."/>
            <person name="Reinhardt R."/>
            <person name="Weissenbach J."/>
            <person name="Roy S.W."/>
            <person name="Artiguenave F."/>
            <person name="Postlethwait J.H."/>
            <person name="Manak J.R."/>
            <person name="Thompson E.M."/>
            <person name="Jaillon O."/>
            <person name="Du Pasquier L."/>
            <person name="Boudinot P."/>
            <person name="Liberles D.A."/>
            <person name="Volff J.N."/>
            <person name="Philippe H."/>
            <person name="Lenhard B."/>
            <person name="Roest Crollius H."/>
            <person name="Wincker P."/>
            <person name="Chourrout D."/>
        </authorList>
    </citation>
    <scope>NUCLEOTIDE SEQUENCE [LARGE SCALE GENOMIC DNA]</scope>
</reference>
<dbReference type="Proteomes" id="UP000001307">
    <property type="component" value="Unassembled WGS sequence"/>
</dbReference>
<dbReference type="GO" id="GO:0005737">
    <property type="term" value="C:cytoplasm"/>
    <property type="evidence" value="ECO:0007669"/>
    <property type="project" value="UniProtKB-SubCell"/>
</dbReference>
<feature type="domain" description="PDZ" evidence="5">
    <location>
        <begin position="177"/>
        <end position="261"/>
    </location>
</feature>
<feature type="region of interest" description="Disordered" evidence="4">
    <location>
        <begin position="662"/>
        <end position="866"/>
    </location>
</feature>
<evidence type="ECO:0000256" key="4">
    <source>
        <dbReference type="SAM" id="MobiDB-lite"/>
    </source>
</evidence>
<dbReference type="CDD" id="cd06684">
    <property type="entry name" value="PDZ3_GRIP1-2-like"/>
    <property type="match status" value="1"/>
</dbReference>
<feature type="domain" description="PDZ" evidence="5">
    <location>
        <begin position="555"/>
        <end position="627"/>
    </location>
</feature>
<keyword evidence="3" id="KW-0677">Repeat</keyword>
<dbReference type="EMBL" id="FN653015">
    <property type="protein sequence ID" value="CBY20582.1"/>
    <property type="molecule type" value="Genomic_DNA"/>
</dbReference>
<evidence type="ECO:0000256" key="3">
    <source>
        <dbReference type="ARBA" id="ARBA00022737"/>
    </source>
</evidence>
<keyword evidence="2" id="KW-0963">Cytoplasm</keyword>
<dbReference type="InterPro" id="IPR043545">
    <property type="entry name" value="GRIP1/2"/>
</dbReference>
<name>E4WS49_OIKDI</name>
<evidence type="ECO:0000313" key="6">
    <source>
        <dbReference type="EMBL" id="CBY20582.1"/>
    </source>
</evidence>
<dbReference type="SMART" id="SM00228">
    <property type="entry name" value="PDZ"/>
    <property type="match status" value="7"/>
</dbReference>
<organism evidence="6">
    <name type="scientific">Oikopleura dioica</name>
    <name type="common">Tunicate</name>
    <dbReference type="NCBI Taxonomy" id="34765"/>
    <lineage>
        <taxon>Eukaryota</taxon>
        <taxon>Metazoa</taxon>
        <taxon>Chordata</taxon>
        <taxon>Tunicata</taxon>
        <taxon>Appendicularia</taxon>
        <taxon>Copelata</taxon>
        <taxon>Oikopleuridae</taxon>
        <taxon>Oikopleura</taxon>
    </lineage>
</organism>
<dbReference type="PANTHER" id="PTHR46227">
    <property type="entry name" value="GLUTAMATE RECEPTOR-INTERACTING PROTEIN GRIP"/>
    <property type="match status" value="1"/>
</dbReference>
<evidence type="ECO:0000256" key="1">
    <source>
        <dbReference type="ARBA" id="ARBA00004496"/>
    </source>
</evidence>
<evidence type="ECO:0000256" key="2">
    <source>
        <dbReference type="ARBA" id="ARBA00022490"/>
    </source>
</evidence>
<feature type="compositionally biased region" description="Basic and acidic residues" evidence="4">
    <location>
        <begin position="741"/>
        <end position="752"/>
    </location>
</feature>
<accession>E4WS49</accession>
<dbReference type="Gene3D" id="2.30.42.10">
    <property type="match status" value="7"/>
</dbReference>
<dbReference type="OrthoDB" id="75502at2759"/>
<comment type="subcellular location">
    <subcellularLocation>
        <location evidence="1">Cytoplasm</location>
    </subcellularLocation>
</comment>
<feature type="domain" description="PDZ" evidence="5">
    <location>
        <begin position="463"/>
        <end position="548"/>
    </location>
</feature>
<feature type="domain" description="PDZ" evidence="5">
    <location>
        <begin position="76"/>
        <end position="153"/>
    </location>
</feature>
<dbReference type="InParanoid" id="E4WS49"/>
<sequence>MARVEHLRAGGLASRCDLLQVGDIISSVNGINTSRLKHEDIINLLKNVGNVLNLGIDYELPPTFPPSPNQVQKIVAVNLPRDEVPGSGRGIVLRGGVNNEDPMKTRPLVVSFIRPGSLCDANTPVKVGDRLVAAGNNRLDSCTLDEALAIIDREEVFTVQYSAQIVDQVQNAKGPLSIEVAKPPGSNLGVNLSVTVISNRHVIVISEIVAASIADRCGALHVGDQVIRIDGHHVEQLTLDDATRLLSSPSDQIKLEILPVSHVRLSIEGPKSIGYPGRYTPSIGPGSTYGLNTGTFSRSGTLMSSKSNTFSRMRGRKLKSGMSQMSVASFDPYAQPNQGSVQITLDNYETELLINHQESFCRTLECQPHTGFGINISAGVFATCDFMGGPKLIESIDEGSAADEAAVFQAGDRILRLNDVPLEEIGPDEANQMLMDSADRGRVKIEVEFDIADAVVPTSGEFTLKLHRKSHQSLGIEVSAPRNRVFGEPLAISNIIPGSIANRTGSLSSGDKLLAINNHKLDHCTISDAIQLLKNTGELVRLKIRKEDEEETGICFTVELKSNGGPLGITITGSDDPFDPIYVSDLTPGGIAERTRAIQKGDKILCINGTSCKTKTLQQCIELMRSSDVLKLKIEKDEMKPSTSNQPLSTGALFDERIAEEASDHENTRYQRYQTPNNKSHDSAVESWESGNSELSQNSSSNHGKARQPRNPNFSSHTLGNPRHRASERRSNEFGSLARLPARDRALSDRHIPQRNFESMDNISARRLPRSKSQDSRRMRASSRFGSRDGSRDRALGRELRNEIRNIDLEPKETRSKMSRARSTHRMRDVKQRQPHLYQEEDRSSDDSNWEGNTNPHHFPERAPSETSEFLDDVIRDLRSVATAGYKENLRAIVFKDLELGSFGFSVSDGVDEQGVFVNSIKPDGPAARAGVLPFDRILQINNIRCNEMKSQAVLSAIQQSGNRLRLQLSRNPSAGVAAAQS</sequence>
<feature type="compositionally biased region" description="Low complexity" evidence="4">
    <location>
        <begin position="690"/>
        <end position="702"/>
    </location>
</feature>
<proteinExistence type="predicted"/>
<feature type="domain" description="PDZ" evidence="5">
    <location>
        <begin position="361"/>
        <end position="445"/>
    </location>
</feature>
<feature type="domain" description="PDZ" evidence="5">
    <location>
        <begin position="1"/>
        <end position="60"/>
    </location>
</feature>
<feature type="compositionally biased region" description="Polar residues" evidence="4">
    <location>
        <begin position="710"/>
        <end position="719"/>
    </location>
</feature>